<dbReference type="InterPro" id="IPR029063">
    <property type="entry name" value="SAM-dependent_MTases_sf"/>
</dbReference>
<proteinExistence type="predicted"/>
<dbReference type="SUPFAM" id="SSF53335">
    <property type="entry name" value="S-adenosyl-L-methionine-dependent methyltransferases"/>
    <property type="match status" value="1"/>
</dbReference>
<gene>
    <name evidence="6" type="ORF">J2Z20_001005</name>
</gene>
<evidence type="ECO:0000256" key="2">
    <source>
        <dbReference type="ARBA" id="ARBA00022603"/>
    </source>
</evidence>
<sequence length="246" mass="27919">MKYDDIVAAIGEGAAHPGGFESTLLLLQDYDIPIEAHILEIGCGTGKTACHLAQLGYNVTAVDRNKTMLEKAKKRSEMLGVHVNFKVEDATSLSFEDNQFDVVFVESVTIFNDAEAALKQYYRVLSHGGWLYDRELYQEKRHPELIAKMSELYGNTYLPTYGEWKQFITSAGFVDLKVWNPPQGSRSLFETKNQNRTIDPLQIIDFDVLLDPSLPHFFEKNEAFITQFSDYLSYAVFIGQKKIVAI</sequence>
<dbReference type="EMBL" id="JAGGKP010000001">
    <property type="protein sequence ID" value="MBP1936144.1"/>
    <property type="molecule type" value="Genomic_DNA"/>
</dbReference>
<dbReference type="InterPro" id="IPR013216">
    <property type="entry name" value="Methyltransf_11"/>
</dbReference>
<evidence type="ECO:0000256" key="3">
    <source>
        <dbReference type="ARBA" id="ARBA00022679"/>
    </source>
</evidence>
<dbReference type="PANTHER" id="PTHR44307">
    <property type="entry name" value="PHOSPHOETHANOLAMINE METHYLTRANSFERASE"/>
    <property type="match status" value="1"/>
</dbReference>
<dbReference type="PANTHER" id="PTHR44307:SF2">
    <property type="entry name" value="PHOSPHOETHANOLAMINE METHYLTRANSFERASE ISOFORM X1"/>
    <property type="match status" value="1"/>
</dbReference>
<dbReference type="RefSeq" id="WP_209845948.1">
    <property type="nucleotide sequence ID" value="NZ_CBCRVE010000002.1"/>
</dbReference>
<organism evidence="6 7">
    <name type="scientific">Paenibacillus sediminis</name>
    <dbReference type="NCBI Taxonomy" id="664909"/>
    <lineage>
        <taxon>Bacteria</taxon>
        <taxon>Bacillati</taxon>
        <taxon>Bacillota</taxon>
        <taxon>Bacilli</taxon>
        <taxon>Bacillales</taxon>
        <taxon>Paenibacillaceae</taxon>
        <taxon>Paenibacillus</taxon>
    </lineage>
</organism>
<comment type="pathway">
    <text evidence="1">Lipid metabolism.</text>
</comment>
<evidence type="ECO:0000313" key="6">
    <source>
        <dbReference type="EMBL" id="MBP1936144.1"/>
    </source>
</evidence>
<evidence type="ECO:0000256" key="1">
    <source>
        <dbReference type="ARBA" id="ARBA00005189"/>
    </source>
</evidence>
<comment type="caution">
    <text evidence="6">The sequence shown here is derived from an EMBL/GenBank/DDBJ whole genome shotgun (WGS) entry which is preliminary data.</text>
</comment>
<dbReference type="CDD" id="cd02440">
    <property type="entry name" value="AdoMet_MTases"/>
    <property type="match status" value="1"/>
</dbReference>
<keyword evidence="2 6" id="KW-0489">Methyltransferase</keyword>
<keyword evidence="3" id="KW-0808">Transferase</keyword>
<dbReference type="GO" id="GO:0032259">
    <property type="term" value="P:methylation"/>
    <property type="evidence" value="ECO:0007669"/>
    <property type="project" value="UniProtKB-KW"/>
</dbReference>
<dbReference type="Pfam" id="PF08241">
    <property type="entry name" value="Methyltransf_11"/>
    <property type="match status" value="1"/>
</dbReference>
<dbReference type="GO" id="GO:0008168">
    <property type="term" value="F:methyltransferase activity"/>
    <property type="evidence" value="ECO:0007669"/>
    <property type="project" value="UniProtKB-KW"/>
</dbReference>
<evidence type="ECO:0000313" key="7">
    <source>
        <dbReference type="Proteomes" id="UP001519273"/>
    </source>
</evidence>
<name>A0ABS4H0U0_9BACL</name>
<comment type="pathway">
    <text evidence="4">Phospholipid metabolism.</text>
</comment>
<evidence type="ECO:0000259" key="5">
    <source>
        <dbReference type="Pfam" id="PF08241"/>
    </source>
</evidence>
<dbReference type="Proteomes" id="UP001519273">
    <property type="component" value="Unassembled WGS sequence"/>
</dbReference>
<dbReference type="Gene3D" id="3.40.50.150">
    <property type="entry name" value="Vaccinia Virus protein VP39"/>
    <property type="match status" value="1"/>
</dbReference>
<evidence type="ECO:0000256" key="4">
    <source>
        <dbReference type="ARBA" id="ARBA00025707"/>
    </source>
</evidence>
<keyword evidence="7" id="KW-1185">Reference proteome</keyword>
<accession>A0ABS4H0U0</accession>
<protein>
    <submittedName>
        <fullName evidence="6">SAM-dependent methyltransferase</fullName>
    </submittedName>
</protein>
<reference evidence="6 7" key="1">
    <citation type="submission" date="2021-03" db="EMBL/GenBank/DDBJ databases">
        <title>Genomic Encyclopedia of Type Strains, Phase IV (KMG-IV): sequencing the most valuable type-strain genomes for metagenomic binning, comparative biology and taxonomic classification.</title>
        <authorList>
            <person name="Goeker M."/>
        </authorList>
    </citation>
    <scope>NUCLEOTIDE SEQUENCE [LARGE SCALE GENOMIC DNA]</scope>
    <source>
        <strain evidence="6 7">DSM 23491</strain>
    </source>
</reference>
<feature type="domain" description="Methyltransferase type 11" evidence="5">
    <location>
        <begin position="39"/>
        <end position="132"/>
    </location>
</feature>